<comment type="caution">
    <text evidence="7">The sequence shown here is derived from an EMBL/GenBank/DDBJ whole genome shotgun (WGS) entry which is preliminary data.</text>
</comment>
<dbReference type="Proteomes" id="UP001645039">
    <property type="component" value="Unassembled WGS sequence"/>
</dbReference>
<dbReference type="InterPro" id="IPR014284">
    <property type="entry name" value="RNA_pol_sigma-70_dom"/>
</dbReference>
<dbReference type="Pfam" id="PF08281">
    <property type="entry name" value="Sigma70_r4_2"/>
    <property type="match status" value="1"/>
</dbReference>
<dbReference type="PANTHER" id="PTHR43133">
    <property type="entry name" value="RNA POLYMERASE ECF-TYPE SIGMA FACTO"/>
    <property type="match status" value="1"/>
</dbReference>
<accession>A0ABR9F0B2</accession>
<comment type="similarity">
    <text evidence="1">Belongs to the sigma-70 factor family. ECF subfamily.</text>
</comment>
<reference evidence="7 8" key="1">
    <citation type="submission" date="2020-07" db="EMBL/GenBank/DDBJ databases">
        <title>Halophilic bacteria isolated from french cheeses.</title>
        <authorList>
            <person name="Kothe C.I."/>
            <person name="Farah-Kraiem B."/>
            <person name="Renault P."/>
            <person name="Dridi B."/>
        </authorList>
    </citation>
    <scope>NUCLEOTIDE SEQUENCE [LARGE SCALE GENOMIC DNA]</scope>
    <source>
        <strain evidence="7 8">FME1</strain>
    </source>
</reference>
<feature type="domain" description="RNA polymerase sigma-70 region 2" evidence="5">
    <location>
        <begin position="29"/>
        <end position="96"/>
    </location>
</feature>
<dbReference type="NCBIfam" id="TIGR02937">
    <property type="entry name" value="sigma70-ECF"/>
    <property type="match status" value="1"/>
</dbReference>
<dbReference type="SUPFAM" id="SSF88659">
    <property type="entry name" value="Sigma3 and sigma4 domains of RNA polymerase sigma factors"/>
    <property type="match status" value="1"/>
</dbReference>
<name>A0ABR9F0B2_9GAMM</name>
<evidence type="ECO:0000256" key="3">
    <source>
        <dbReference type="ARBA" id="ARBA00023082"/>
    </source>
</evidence>
<sequence>MLDATQRHQYLIDQLNGCAHGNRQALERLYRASSAHLYAQLLRIVRNESAAQDCLQHVFIKIWHAADQYDETRAKPMTWLSTMTRNIGIDWLRRQKPQDATANEPLLETLFSTDDPEDDSMSAQQNSKLQDCLDTLSRQQRQVMEMAFFQGLTHSELADSLAQPLGSVKSWIRRGLERLKTCLTSGI</sequence>
<dbReference type="InterPro" id="IPR013249">
    <property type="entry name" value="RNA_pol_sigma70_r4_t2"/>
</dbReference>
<evidence type="ECO:0000313" key="8">
    <source>
        <dbReference type="Proteomes" id="UP001645039"/>
    </source>
</evidence>
<dbReference type="InterPro" id="IPR036388">
    <property type="entry name" value="WH-like_DNA-bd_sf"/>
</dbReference>
<dbReference type="RefSeq" id="WP_096277646.1">
    <property type="nucleotide sequence ID" value="NZ_CBCSBM010000003.1"/>
</dbReference>
<dbReference type="InterPro" id="IPR007627">
    <property type="entry name" value="RNA_pol_sigma70_r2"/>
</dbReference>
<dbReference type="PANTHER" id="PTHR43133:SF62">
    <property type="entry name" value="RNA POLYMERASE SIGMA FACTOR SIGZ"/>
    <property type="match status" value="1"/>
</dbReference>
<dbReference type="EMBL" id="RRZD01000001">
    <property type="protein sequence ID" value="MBE0398660.1"/>
    <property type="molecule type" value="Genomic_DNA"/>
</dbReference>
<keyword evidence="8" id="KW-1185">Reference proteome</keyword>
<protein>
    <submittedName>
        <fullName evidence="7">Sigma-70 family RNA polymerase sigma factor</fullName>
    </submittedName>
</protein>
<evidence type="ECO:0000256" key="2">
    <source>
        <dbReference type="ARBA" id="ARBA00023015"/>
    </source>
</evidence>
<dbReference type="InterPro" id="IPR013325">
    <property type="entry name" value="RNA_pol_sigma_r2"/>
</dbReference>
<gene>
    <name evidence="7" type="ORF">EI168_00860</name>
</gene>
<dbReference type="InterPro" id="IPR039425">
    <property type="entry name" value="RNA_pol_sigma-70-like"/>
</dbReference>
<evidence type="ECO:0000313" key="7">
    <source>
        <dbReference type="EMBL" id="MBE0398660.1"/>
    </source>
</evidence>
<dbReference type="Gene3D" id="1.10.10.10">
    <property type="entry name" value="Winged helix-like DNA-binding domain superfamily/Winged helix DNA-binding domain"/>
    <property type="match status" value="1"/>
</dbReference>
<dbReference type="Gene3D" id="1.10.1740.10">
    <property type="match status" value="1"/>
</dbReference>
<dbReference type="InterPro" id="IPR013324">
    <property type="entry name" value="RNA_pol_sigma_r3/r4-like"/>
</dbReference>
<feature type="domain" description="RNA polymerase sigma factor 70 region 4 type 2" evidence="6">
    <location>
        <begin position="128"/>
        <end position="179"/>
    </location>
</feature>
<evidence type="ECO:0000259" key="6">
    <source>
        <dbReference type="Pfam" id="PF08281"/>
    </source>
</evidence>
<keyword evidence="4" id="KW-0804">Transcription</keyword>
<organism evidence="7 8">
    <name type="scientific">Halomonas casei</name>
    <dbReference type="NCBI Taxonomy" id="2742613"/>
    <lineage>
        <taxon>Bacteria</taxon>
        <taxon>Pseudomonadati</taxon>
        <taxon>Pseudomonadota</taxon>
        <taxon>Gammaproteobacteria</taxon>
        <taxon>Oceanospirillales</taxon>
        <taxon>Halomonadaceae</taxon>
        <taxon>Halomonas</taxon>
    </lineage>
</organism>
<evidence type="ECO:0000256" key="1">
    <source>
        <dbReference type="ARBA" id="ARBA00010641"/>
    </source>
</evidence>
<dbReference type="CDD" id="cd06171">
    <property type="entry name" value="Sigma70_r4"/>
    <property type="match status" value="1"/>
</dbReference>
<evidence type="ECO:0000256" key="4">
    <source>
        <dbReference type="ARBA" id="ARBA00023163"/>
    </source>
</evidence>
<dbReference type="SUPFAM" id="SSF88946">
    <property type="entry name" value="Sigma2 domain of RNA polymerase sigma factors"/>
    <property type="match status" value="1"/>
</dbReference>
<keyword evidence="2" id="KW-0805">Transcription regulation</keyword>
<evidence type="ECO:0000259" key="5">
    <source>
        <dbReference type="Pfam" id="PF04542"/>
    </source>
</evidence>
<keyword evidence="3" id="KW-0731">Sigma factor</keyword>
<dbReference type="Pfam" id="PF04542">
    <property type="entry name" value="Sigma70_r2"/>
    <property type="match status" value="1"/>
</dbReference>
<proteinExistence type="inferred from homology"/>